<comment type="caution">
    <text evidence="1">The sequence shown here is derived from an EMBL/GenBank/DDBJ whole genome shotgun (WGS) entry which is preliminary data.</text>
</comment>
<protein>
    <submittedName>
        <fullName evidence="1">Frag1/DRAM/Sfk1 family-domain-containing protein</fullName>
    </submittedName>
</protein>
<evidence type="ECO:0000313" key="2">
    <source>
        <dbReference type="Proteomes" id="UP001497680"/>
    </source>
</evidence>
<reference evidence="1 2" key="1">
    <citation type="journal article" date="2022" name="New Phytol.">
        <title>Ecological generalism drives hyperdiversity of secondary metabolite gene clusters in xylarialean endophytes.</title>
        <authorList>
            <person name="Franco M.E.E."/>
            <person name="Wisecaver J.H."/>
            <person name="Arnold A.E."/>
            <person name="Ju Y.M."/>
            <person name="Slot J.C."/>
            <person name="Ahrendt S."/>
            <person name="Moore L.P."/>
            <person name="Eastman K.E."/>
            <person name="Scott K."/>
            <person name="Konkel Z."/>
            <person name="Mondo S.J."/>
            <person name="Kuo A."/>
            <person name="Hayes R.D."/>
            <person name="Haridas S."/>
            <person name="Andreopoulos B."/>
            <person name="Riley R."/>
            <person name="LaButti K."/>
            <person name="Pangilinan J."/>
            <person name="Lipzen A."/>
            <person name="Amirebrahimi M."/>
            <person name="Yan J."/>
            <person name="Adam C."/>
            <person name="Keymanesh K."/>
            <person name="Ng V."/>
            <person name="Louie K."/>
            <person name="Northen T."/>
            <person name="Drula E."/>
            <person name="Henrissat B."/>
            <person name="Hsieh H.M."/>
            <person name="Youens-Clark K."/>
            <person name="Lutzoni F."/>
            <person name="Miadlikowska J."/>
            <person name="Eastwood D.C."/>
            <person name="Hamelin R.C."/>
            <person name="Grigoriev I.V."/>
            <person name="U'Ren J.M."/>
        </authorList>
    </citation>
    <scope>NUCLEOTIDE SEQUENCE [LARGE SCALE GENOMIC DNA]</scope>
    <source>
        <strain evidence="1 2">ER1909</strain>
    </source>
</reference>
<proteinExistence type="predicted"/>
<dbReference type="EMBL" id="MU394289">
    <property type="protein sequence ID" value="KAI6090873.1"/>
    <property type="molecule type" value="Genomic_DNA"/>
</dbReference>
<keyword evidence="2" id="KW-1185">Reference proteome</keyword>
<name>A0ACC0DDZ1_9PEZI</name>
<dbReference type="Proteomes" id="UP001497680">
    <property type="component" value="Unassembled WGS sequence"/>
</dbReference>
<sequence length="289" mass="32943">MWFLSYWIFPLISGLMWLSTLLGLLLYWIIDAHRTHYASMGDTQTIAYISDVGASKLKPLFVAGCIITTIFLDLSFGADRLLRHQGRLVPNTSTGEKVLSGLTIFFAIVGTVGLTCLSGFDTLRYPRLHDIFLLLFIVGYLLSAIFICWEYQRLGHKNRQHRVLRISFWIKLVFVVVELLLAIAFVATNFKKLYDQAAILEWIIAFVFSFYVFSFFVDLYPAVATRNNHLSGNSERQMEETYYATHPTAAPQHPRDTQDSQRTLTTNGLGGHGLGHGQHQKSRPVQRDF</sequence>
<evidence type="ECO:0000313" key="1">
    <source>
        <dbReference type="EMBL" id="KAI6090873.1"/>
    </source>
</evidence>
<gene>
    <name evidence="1" type="ORF">F4821DRAFT_228071</name>
</gene>
<accession>A0ACC0DDZ1</accession>
<organism evidence="1 2">
    <name type="scientific">Hypoxylon rubiginosum</name>
    <dbReference type="NCBI Taxonomy" id="110542"/>
    <lineage>
        <taxon>Eukaryota</taxon>
        <taxon>Fungi</taxon>
        <taxon>Dikarya</taxon>
        <taxon>Ascomycota</taxon>
        <taxon>Pezizomycotina</taxon>
        <taxon>Sordariomycetes</taxon>
        <taxon>Xylariomycetidae</taxon>
        <taxon>Xylariales</taxon>
        <taxon>Hypoxylaceae</taxon>
        <taxon>Hypoxylon</taxon>
    </lineage>
</organism>